<dbReference type="Gene3D" id="1.10.3060.10">
    <property type="entry name" value="Helical scaffold and wing domains of SecA"/>
    <property type="match status" value="1"/>
</dbReference>
<evidence type="ECO:0000256" key="9">
    <source>
        <dbReference type="ARBA" id="ARBA00022833"/>
    </source>
</evidence>
<dbReference type="GO" id="GO:0006605">
    <property type="term" value="P:protein targeting"/>
    <property type="evidence" value="ECO:0007669"/>
    <property type="project" value="UniProtKB-UniRule"/>
</dbReference>
<dbReference type="PRINTS" id="PR00906">
    <property type="entry name" value="SECA"/>
</dbReference>
<evidence type="ECO:0000259" key="18">
    <source>
        <dbReference type="PROSITE" id="PS51194"/>
    </source>
</evidence>
<dbReference type="InterPro" id="IPR014018">
    <property type="entry name" value="SecA_motor_DEAD"/>
</dbReference>
<comment type="caution">
    <text evidence="20">The sequence shown here is derived from an EMBL/GenBank/DDBJ whole genome shotgun (WGS) entry which is preliminary data.</text>
</comment>
<dbReference type="InterPro" id="IPR036266">
    <property type="entry name" value="SecA_Wing/Scaffold_sf"/>
</dbReference>
<dbReference type="SUPFAM" id="SSF52540">
    <property type="entry name" value="P-loop containing nucleoside triphosphate hydrolases"/>
    <property type="match status" value="2"/>
</dbReference>
<evidence type="ECO:0000256" key="7">
    <source>
        <dbReference type="ARBA" id="ARBA00022723"/>
    </source>
</evidence>
<dbReference type="InterPro" id="IPR011115">
    <property type="entry name" value="SecA_DEAD"/>
</dbReference>
<dbReference type="SUPFAM" id="SSF81767">
    <property type="entry name" value="Pre-protein crosslinking domain of SecA"/>
    <property type="match status" value="1"/>
</dbReference>
<dbReference type="GO" id="GO:0065002">
    <property type="term" value="P:intracellular protein transmembrane transport"/>
    <property type="evidence" value="ECO:0007669"/>
    <property type="project" value="UniProtKB-UniRule"/>
</dbReference>
<dbReference type="CDD" id="cd17928">
    <property type="entry name" value="DEXDc_SecA"/>
    <property type="match status" value="1"/>
</dbReference>
<dbReference type="InterPro" id="IPR001650">
    <property type="entry name" value="Helicase_C-like"/>
</dbReference>
<keyword evidence="14 15" id="KW-0472">Membrane</keyword>
<evidence type="ECO:0000256" key="4">
    <source>
        <dbReference type="ARBA" id="ARBA00022448"/>
    </source>
</evidence>
<dbReference type="Gene3D" id="3.90.1440.10">
    <property type="entry name" value="SecA, preprotein cross-linking domain"/>
    <property type="match status" value="1"/>
</dbReference>
<keyword evidence="13 15" id="KW-0811">Translocation</keyword>
<reference evidence="20 21" key="1">
    <citation type="submission" date="2017-09" db="EMBL/GenBank/DDBJ databases">
        <title>Depth-based differentiation of microbial function through sediment-hosted aquifers and enrichment of novel symbionts in the deep terrestrial subsurface.</title>
        <authorList>
            <person name="Probst A.J."/>
            <person name="Ladd B."/>
            <person name="Jarett J.K."/>
            <person name="Geller-Mcgrath D.E."/>
            <person name="Sieber C.M."/>
            <person name="Emerson J.B."/>
            <person name="Anantharaman K."/>
            <person name="Thomas B.C."/>
            <person name="Malmstrom R."/>
            <person name="Stieglmeier M."/>
            <person name="Klingl A."/>
            <person name="Woyke T."/>
            <person name="Ryan C.M."/>
            <person name="Banfield J.F."/>
        </authorList>
    </citation>
    <scope>NUCLEOTIDE SEQUENCE [LARGE SCALE GENOMIC DNA]</scope>
    <source>
        <strain evidence="20">CG08_land_8_20_14_0_20_40_16</strain>
    </source>
</reference>
<feature type="binding site" evidence="15">
    <location>
        <begin position="103"/>
        <end position="107"/>
    </location>
    <ligand>
        <name>ATP</name>
        <dbReference type="ChEBI" id="CHEBI:30616"/>
    </ligand>
</feature>
<organism evidence="20 21">
    <name type="scientific">Candidatus Kerfeldbacteria bacterium CG08_land_8_20_14_0_20_40_16</name>
    <dbReference type="NCBI Taxonomy" id="2014244"/>
    <lineage>
        <taxon>Bacteria</taxon>
        <taxon>Candidatus Kerfeldiibacteriota</taxon>
    </lineage>
</organism>
<comment type="similarity">
    <text evidence="3 15 16">Belongs to the SecA family.</text>
</comment>
<feature type="domain" description="Helicase ATP-binding" evidence="17">
    <location>
        <begin position="87"/>
        <end position="271"/>
    </location>
</feature>
<evidence type="ECO:0000259" key="19">
    <source>
        <dbReference type="PROSITE" id="PS51196"/>
    </source>
</evidence>
<dbReference type="PROSITE" id="PS51192">
    <property type="entry name" value="HELICASE_ATP_BIND_1"/>
    <property type="match status" value="1"/>
</dbReference>
<dbReference type="SMART" id="SM00958">
    <property type="entry name" value="SecA_PP_bind"/>
    <property type="match status" value="1"/>
</dbReference>
<keyword evidence="4 15" id="KW-0813">Transport</keyword>
<evidence type="ECO:0000256" key="11">
    <source>
        <dbReference type="ARBA" id="ARBA00022927"/>
    </source>
</evidence>
<evidence type="ECO:0000313" key="21">
    <source>
        <dbReference type="Proteomes" id="UP000231542"/>
    </source>
</evidence>
<evidence type="ECO:0000256" key="10">
    <source>
        <dbReference type="ARBA" id="ARBA00022840"/>
    </source>
</evidence>
<keyword evidence="12 15" id="KW-1278">Translocase</keyword>
<comment type="function">
    <text evidence="15">Part of the Sec protein translocase complex. Interacts with the SecYEG preprotein conducting channel. Has a central role in coupling the hydrolysis of ATP to the transfer of proteins into and across the cell membrane, serving as an ATP-driven molecular motor driving the stepwise translocation of polypeptide chains across the membrane.</text>
</comment>
<dbReference type="SMART" id="SM00957">
    <property type="entry name" value="SecA_DEAD"/>
    <property type="match status" value="1"/>
</dbReference>
<dbReference type="InterPro" id="IPR000185">
    <property type="entry name" value="SecA"/>
</dbReference>
<dbReference type="NCBIfam" id="TIGR00963">
    <property type="entry name" value="secA"/>
    <property type="match status" value="1"/>
</dbReference>
<proteinExistence type="inferred from homology"/>
<keyword evidence="10 15" id="KW-0067">ATP-binding</keyword>
<evidence type="ECO:0000256" key="1">
    <source>
        <dbReference type="ARBA" id="ARBA00001947"/>
    </source>
</evidence>
<dbReference type="GO" id="GO:0046872">
    <property type="term" value="F:metal ion binding"/>
    <property type="evidence" value="ECO:0007669"/>
    <property type="project" value="UniProtKB-KW"/>
</dbReference>
<keyword evidence="5 15" id="KW-1003">Cell membrane</keyword>
<accession>A0A2H0YVF4</accession>
<comment type="catalytic activity">
    <reaction evidence="15">
        <text>ATP + H2O + cellular proteinSide 1 = ADP + phosphate + cellular proteinSide 2.</text>
        <dbReference type="EC" id="7.4.2.8"/>
    </reaction>
</comment>
<dbReference type="PROSITE" id="PS51196">
    <property type="entry name" value="SECA_MOTOR_DEAD"/>
    <property type="match status" value="1"/>
</dbReference>
<dbReference type="InterPro" id="IPR014001">
    <property type="entry name" value="Helicase_ATP-bd"/>
</dbReference>
<dbReference type="Gene3D" id="3.40.50.300">
    <property type="entry name" value="P-loop containing nucleotide triphosphate hydrolases"/>
    <property type="match status" value="3"/>
</dbReference>
<gene>
    <name evidence="15 20" type="primary">secA</name>
    <name evidence="20" type="ORF">COT24_03460</name>
</gene>
<name>A0A2H0YVF4_9BACT</name>
<dbReference type="Pfam" id="PF01043">
    <property type="entry name" value="SecA_PP_bind"/>
    <property type="match status" value="1"/>
</dbReference>
<evidence type="ECO:0000256" key="5">
    <source>
        <dbReference type="ARBA" id="ARBA00022475"/>
    </source>
</evidence>
<comment type="cofactor">
    <cofactor evidence="1">
        <name>Zn(2+)</name>
        <dbReference type="ChEBI" id="CHEBI:29105"/>
    </cofactor>
</comment>
<dbReference type="GO" id="GO:0031522">
    <property type="term" value="C:cell envelope Sec protein transport complex"/>
    <property type="evidence" value="ECO:0007669"/>
    <property type="project" value="TreeGrafter"/>
</dbReference>
<evidence type="ECO:0000259" key="17">
    <source>
        <dbReference type="PROSITE" id="PS51192"/>
    </source>
</evidence>
<evidence type="ECO:0000256" key="14">
    <source>
        <dbReference type="ARBA" id="ARBA00023136"/>
    </source>
</evidence>
<evidence type="ECO:0000256" key="12">
    <source>
        <dbReference type="ARBA" id="ARBA00022967"/>
    </source>
</evidence>
<feature type="domain" description="Helicase C-terminal" evidence="18">
    <location>
        <begin position="440"/>
        <end position="610"/>
    </location>
</feature>
<feature type="binding site" evidence="15">
    <location>
        <position position="518"/>
    </location>
    <ligand>
        <name>ATP</name>
        <dbReference type="ChEBI" id="CHEBI:30616"/>
    </ligand>
</feature>
<keyword evidence="8 15" id="KW-0547">Nucleotide-binding</keyword>
<dbReference type="InterPro" id="IPR011130">
    <property type="entry name" value="SecA_preprotein_X-link_dom"/>
</dbReference>
<dbReference type="Pfam" id="PF07517">
    <property type="entry name" value="SecA_DEAD"/>
    <property type="match status" value="1"/>
</dbReference>
<evidence type="ECO:0000256" key="2">
    <source>
        <dbReference type="ARBA" id="ARBA00004170"/>
    </source>
</evidence>
<dbReference type="Pfam" id="PF02810">
    <property type="entry name" value="SEC-C"/>
    <property type="match status" value="1"/>
</dbReference>
<dbReference type="EMBL" id="PEXU01000042">
    <property type="protein sequence ID" value="PIS42474.1"/>
    <property type="molecule type" value="Genomic_DNA"/>
</dbReference>
<dbReference type="InterPro" id="IPR027417">
    <property type="entry name" value="P-loop_NTPase"/>
</dbReference>
<dbReference type="CDD" id="cd18803">
    <property type="entry name" value="SF2_C_secA"/>
    <property type="match status" value="1"/>
</dbReference>
<evidence type="ECO:0000256" key="8">
    <source>
        <dbReference type="ARBA" id="ARBA00022741"/>
    </source>
</evidence>
<evidence type="ECO:0000256" key="15">
    <source>
        <dbReference type="HAMAP-Rule" id="MF_01382"/>
    </source>
</evidence>
<keyword evidence="9" id="KW-0862">Zinc</keyword>
<dbReference type="NCBIfam" id="NF006630">
    <property type="entry name" value="PRK09200.1"/>
    <property type="match status" value="1"/>
</dbReference>
<dbReference type="PROSITE" id="PS51194">
    <property type="entry name" value="HELICASE_CTER"/>
    <property type="match status" value="1"/>
</dbReference>
<dbReference type="EC" id="7.4.2.8" evidence="15"/>
<dbReference type="InterPro" id="IPR004027">
    <property type="entry name" value="SEC_C_motif"/>
</dbReference>
<dbReference type="Proteomes" id="UP000231542">
    <property type="component" value="Unassembled WGS sequence"/>
</dbReference>
<feature type="domain" description="SecA family profile" evidence="19">
    <location>
        <begin position="1"/>
        <end position="605"/>
    </location>
</feature>
<dbReference type="GO" id="GO:0017038">
    <property type="term" value="P:protein import"/>
    <property type="evidence" value="ECO:0007669"/>
    <property type="project" value="InterPro"/>
</dbReference>
<comment type="subunit">
    <text evidence="15">Monomer and homodimer. Part of the essential Sec protein translocation apparatus which comprises SecA, SecYEG and auxiliary proteins SecDF. Other proteins may also be involved.</text>
</comment>
<dbReference type="InterPro" id="IPR044722">
    <property type="entry name" value="SecA_SF2_C"/>
</dbReference>
<dbReference type="InterPro" id="IPR011116">
    <property type="entry name" value="SecA_Wing/Scaffold"/>
</dbReference>
<evidence type="ECO:0000313" key="20">
    <source>
        <dbReference type="EMBL" id="PIS42474.1"/>
    </source>
</evidence>
<comment type="subcellular location">
    <subcellularLocation>
        <location evidence="15">Cell membrane</location>
        <topology evidence="15">Peripheral membrane protein</topology>
        <orientation evidence="15">Cytoplasmic side</orientation>
    </subcellularLocation>
    <subcellularLocation>
        <location evidence="15">Cytoplasm</location>
    </subcellularLocation>
    <subcellularLocation>
        <location evidence="2">Membrane</location>
        <topology evidence="2">Peripheral membrane protein</topology>
    </subcellularLocation>
    <text evidence="15">Distribution is 50-50.</text>
</comment>
<keyword evidence="7" id="KW-0479">Metal-binding</keyword>
<keyword evidence="6 15" id="KW-0963">Cytoplasm</keyword>
<dbReference type="PANTHER" id="PTHR30612:SF0">
    <property type="entry name" value="CHLOROPLAST PROTEIN-TRANSPORTING ATPASE"/>
    <property type="match status" value="1"/>
</dbReference>
<dbReference type="SUPFAM" id="SSF81886">
    <property type="entry name" value="Helical scaffold and wing domains of SecA"/>
    <property type="match status" value="1"/>
</dbReference>
<protein>
    <recommendedName>
        <fullName evidence="15 16">Protein translocase subunit SecA</fullName>
        <ecNumber evidence="15">7.4.2.8</ecNumber>
    </recommendedName>
</protein>
<dbReference type="FunFam" id="3.90.1440.10:FF:000002">
    <property type="entry name" value="Protein translocase subunit SecA"/>
    <property type="match status" value="1"/>
</dbReference>
<evidence type="ECO:0000256" key="13">
    <source>
        <dbReference type="ARBA" id="ARBA00023010"/>
    </source>
</evidence>
<evidence type="ECO:0000256" key="3">
    <source>
        <dbReference type="ARBA" id="ARBA00007650"/>
    </source>
</evidence>
<dbReference type="FunFam" id="3.40.50.300:FF:000113">
    <property type="entry name" value="Preprotein translocase subunit SecA"/>
    <property type="match status" value="1"/>
</dbReference>
<dbReference type="GO" id="GO:0005524">
    <property type="term" value="F:ATP binding"/>
    <property type="evidence" value="ECO:0007669"/>
    <property type="project" value="UniProtKB-UniRule"/>
</dbReference>
<dbReference type="GO" id="GO:0005886">
    <property type="term" value="C:plasma membrane"/>
    <property type="evidence" value="ECO:0007669"/>
    <property type="project" value="UniProtKB-SubCell"/>
</dbReference>
<evidence type="ECO:0000256" key="16">
    <source>
        <dbReference type="RuleBase" id="RU003874"/>
    </source>
</evidence>
<sequence>MSLFTKVFGDPNKKVLDQLLERVVEVNKYQQEFKKLPNESFKAKTEGFKKQVKSGKSLDEILPETFALVREAANRTIHQFPYDTQVLGGIVLHQGKIAEMKTGEGKTLAATMPLYLNALKGKGAHLVTVNDYLARRDTVWMGQIYHFLGLSVGCIQHESAFVFDPAVKASDNQTEMSYQVDIDFLRSVKRNEAYQADIIYGTNNEFGFDYLRDNMVSSISQMVQKGLNYAIVDEVDSILIDEARTPLIISAPAEEATEQYLKFAQLAEKLEEGPDYNVDEKMRAATLTEQGIAKMEKWLGVGNLYEAGGIESVHHVEQALKAKALFKRDRDYVVKDGEIIIVDEFTGRLMFGRRYSEGLHQAIEAKEKVEIKQESQTLATITFQNYFRLYKKLAGMTGTATTEAEEFAKIYKLEVVEIPTNKPMIRKDLPDRIYKAEEGKLRAIVKEIKERHTKGQPVLVGTISIEKNELLGQMLAMEGIPHQILNAKQHEQEAKIIAQAGKSGAVTVATNMAGRGVDIIFGGNPPDSHDSEKVKSVGGLFVLGTERHEARRIDNQLRGRSGRQGDPGESQFYVSMEDDLMRIFGSDRMKAIMERLGIPDDLPIENKMISKSLEAAQKKVEGNNFDIRKHLVEFDDVINKHREVVYKKRKEVLNSEKKPSGYREEVIKMIEDEIEQVVSFHTDSEDERSWNIEEIYEVVDTIFPISMEVRVKMDDIQKEAGTKLQDAQSRTHLIKYLFDLAQKAYAEHEARVGDPNLMRILERAVALRVMDNLWVDHLAMMEHLRVGIGLRGYGQRDPLVEYQRESYQLFTNLIENIRSQIVHTIFKVVPAGQMAPSVMEKSGKIIKAPSKVMSEQHQHFVPLQEQPANYDSTIASQKSSEALPGTKISSVGRLKTLAGQKIGRNDPCPCGSGKKYKKCHGA</sequence>
<feature type="binding site" evidence="15">
    <location>
        <position position="85"/>
    </location>
    <ligand>
        <name>ATP</name>
        <dbReference type="ChEBI" id="CHEBI:30616"/>
    </ligand>
</feature>
<dbReference type="GO" id="GO:0005829">
    <property type="term" value="C:cytosol"/>
    <property type="evidence" value="ECO:0007669"/>
    <property type="project" value="TreeGrafter"/>
</dbReference>
<dbReference type="Pfam" id="PF07516">
    <property type="entry name" value="SecA_SW"/>
    <property type="match status" value="1"/>
</dbReference>
<dbReference type="Pfam" id="PF21090">
    <property type="entry name" value="P-loop_SecA"/>
    <property type="match status" value="2"/>
</dbReference>
<dbReference type="GO" id="GO:0043952">
    <property type="term" value="P:protein transport by the Sec complex"/>
    <property type="evidence" value="ECO:0007669"/>
    <property type="project" value="UniProtKB-ARBA"/>
</dbReference>
<dbReference type="AlphaFoldDB" id="A0A2H0YVF4"/>
<dbReference type="InterPro" id="IPR036670">
    <property type="entry name" value="SecA_X-link_sf"/>
</dbReference>
<dbReference type="GO" id="GO:0008564">
    <property type="term" value="F:protein-exporting ATPase activity"/>
    <property type="evidence" value="ECO:0007669"/>
    <property type="project" value="UniProtKB-EC"/>
</dbReference>
<dbReference type="HAMAP" id="MF_01382">
    <property type="entry name" value="SecA"/>
    <property type="match status" value="1"/>
</dbReference>
<evidence type="ECO:0000256" key="6">
    <source>
        <dbReference type="ARBA" id="ARBA00022490"/>
    </source>
</evidence>
<keyword evidence="11 15" id="KW-0653">Protein transport</keyword>
<dbReference type="PANTHER" id="PTHR30612">
    <property type="entry name" value="SECA INNER MEMBRANE COMPONENT OF SEC PROTEIN SECRETION SYSTEM"/>
    <property type="match status" value="1"/>
</dbReference>